<dbReference type="InParanoid" id="A0A409VR65"/>
<dbReference type="Proteomes" id="UP000284842">
    <property type="component" value="Unassembled WGS sequence"/>
</dbReference>
<evidence type="ECO:0000313" key="3">
    <source>
        <dbReference type="Proteomes" id="UP000284842"/>
    </source>
</evidence>
<feature type="region of interest" description="Disordered" evidence="1">
    <location>
        <begin position="200"/>
        <end position="397"/>
    </location>
</feature>
<feature type="compositionally biased region" description="Low complexity" evidence="1">
    <location>
        <begin position="257"/>
        <end position="285"/>
    </location>
</feature>
<protein>
    <recommendedName>
        <fullName evidence="4">PLAC8-domain-containing protein</fullName>
    </recommendedName>
</protein>
<evidence type="ECO:0000313" key="2">
    <source>
        <dbReference type="EMBL" id="PPQ68738.1"/>
    </source>
</evidence>
<dbReference type="OrthoDB" id="1045822at2759"/>
<feature type="compositionally biased region" description="Basic residues" evidence="1">
    <location>
        <begin position="378"/>
        <end position="387"/>
    </location>
</feature>
<comment type="caution">
    <text evidence="2">The sequence shown here is derived from an EMBL/GenBank/DDBJ whole genome shotgun (WGS) entry which is preliminary data.</text>
</comment>
<name>A0A409VR65_9AGAR</name>
<dbReference type="Pfam" id="PF04749">
    <property type="entry name" value="PLAC8"/>
    <property type="match status" value="2"/>
</dbReference>
<reference evidence="2 3" key="1">
    <citation type="journal article" date="2018" name="Evol. Lett.">
        <title>Horizontal gene cluster transfer increased hallucinogenic mushroom diversity.</title>
        <authorList>
            <person name="Reynolds H.T."/>
            <person name="Vijayakumar V."/>
            <person name="Gluck-Thaler E."/>
            <person name="Korotkin H.B."/>
            <person name="Matheny P.B."/>
            <person name="Slot J.C."/>
        </authorList>
    </citation>
    <scope>NUCLEOTIDE SEQUENCE [LARGE SCALE GENOMIC DNA]</scope>
    <source>
        <strain evidence="2 3">2629</strain>
    </source>
</reference>
<accession>A0A409VR65</accession>
<feature type="compositionally biased region" description="Basic and acidic residues" evidence="1">
    <location>
        <begin position="316"/>
        <end position="325"/>
    </location>
</feature>
<organism evidence="2 3">
    <name type="scientific">Panaeolus cyanescens</name>
    <dbReference type="NCBI Taxonomy" id="181874"/>
    <lineage>
        <taxon>Eukaryota</taxon>
        <taxon>Fungi</taxon>
        <taxon>Dikarya</taxon>
        <taxon>Basidiomycota</taxon>
        <taxon>Agaricomycotina</taxon>
        <taxon>Agaricomycetes</taxon>
        <taxon>Agaricomycetidae</taxon>
        <taxon>Agaricales</taxon>
        <taxon>Agaricineae</taxon>
        <taxon>Galeropsidaceae</taxon>
        <taxon>Panaeolus</taxon>
    </lineage>
</organism>
<sequence length="664" mass="71301">MSQNPMPQASASARVYQQQPVASGGMVIAPGGGGDRNAKNLPADDNGRAWSHGLCGCFESCETCVISLFFPCVTYGKNRQRLEHLTSQGIPDPERGGSGCSGACVQHGLLTLIGLGCLLQTGNRGSLRKRYNIKGGLSSARISFTTLPSKPSYQPNIISDWLAVIRQRHCSKRPDCILNNHLITSINPIYTMISATNPTNLTSSKPGEFTRSHSSLGDSRATETRSTLPEILPPTTPLPVYQSQGRLSTVADCSEHSSSPTLSLSPSTLSITSSPSTAASTAASLKESERANSPASDLTTSDEEESHVTLNPISKRTVELSESHKARQRRMSHPPISPSTLAISPSRRGSIPMERLQNIDEDQPAKFQPKSDLALSRGRSHPGKRRGTSPLKPKMTQCQSTSSILRVNLHPTTKPGLIKDDLLEEEVEKKAAIVAATAAAWAVKQNRAQANAGSDKRFNLQARTGTVPSFTIIQSSTMPTTSSPSRNQKSFVNEQPGCHPGMSVSSGRDWNSSRYSVDENFCLAACCPGVVYARNQSRLAHLDETDAPHPGVIAAGNDITTVKPETKSFFNPLSWTSCLGYTLLSPLCLSSYLQSKQRAKTRKRYGIGGDAQGDCAASLFCGPCELARESREIAAEEDSLADAMDHMGAIHSLALAGAHEKQHI</sequence>
<dbReference type="NCBIfam" id="TIGR01571">
    <property type="entry name" value="A_thal_Cys_rich"/>
    <property type="match status" value="1"/>
</dbReference>
<evidence type="ECO:0000256" key="1">
    <source>
        <dbReference type="SAM" id="MobiDB-lite"/>
    </source>
</evidence>
<evidence type="ECO:0008006" key="4">
    <source>
        <dbReference type="Google" id="ProtNLM"/>
    </source>
</evidence>
<dbReference type="EMBL" id="NHTK01006001">
    <property type="protein sequence ID" value="PPQ68738.1"/>
    <property type="molecule type" value="Genomic_DNA"/>
</dbReference>
<dbReference type="STRING" id="181874.A0A409VR65"/>
<proteinExistence type="predicted"/>
<dbReference type="InterPro" id="IPR006461">
    <property type="entry name" value="PLAC_motif_containing"/>
</dbReference>
<dbReference type="AlphaFoldDB" id="A0A409VR65"/>
<gene>
    <name evidence="2" type="ORF">CVT24_007565</name>
</gene>
<dbReference type="PANTHER" id="PTHR15907">
    <property type="entry name" value="DUF614 FAMILY PROTEIN-RELATED"/>
    <property type="match status" value="1"/>
</dbReference>
<keyword evidence="3" id="KW-1185">Reference proteome</keyword>